<keyword evidence="3" id="KW-0560">Oxidoreductase</keyword>
<dbReference type="CDD" id="cd05374">
    <property type="entry name" value="17beta-HSD-like_SDR_c"/>
    <property type="match status" value="1"/>
</dbReference>
<feature type="transmembrane region" description="Helical" evidence="5">
    <location>
        <begin position="6"/>
        <end position="24"/>
    </location>
</feature>
<organism evidence="6 7">
    <name type="scientific">Phlebiopsis gigantea (strain 11061_1 CR5-6)</name>
    <name type="common">White-rot fungus</name>
    <name type="synonym">Peniophora gigantea</name>
    <dbReference type="NCBI Taxonomy" id="745531"/>
    <lineage>
        <taxon>Eukaryota</taxon>
        <taxon>Fungi</taxon>
        <taxon>Dikarya</taxon>
        <taxon>Basidiomycota</taxon>
        <taxon>Agaricomycotina</taxon>
        <taxon>Agaricomycetes</taxon>
        <taxon>Polyporales</taxon>
        <taxon>Phanerochaetaceae</taxon>
        <taxon>Phlebiopsis</taxon>
    </lineage>
</organism>
<dbReference type="HOGENOM" id="CLU_010194_2_9_1"/>
<dbReference type="GO" id="GO:0016491">
    <property type="term" value="F:oxidoreductase activity"/>
    <property type="evidence" value="ECO:0007669"/>
    <property type="project" value="UniProtKB-KW"/>
</dbReference>
<dbReference type="SUPFAM" id="SSF51735">
    <property type="entry name" value="NAD(P)-binding Rossmann-fold domains"/>
    <property type="match status" value="1"/>
</dbReference>
<dbReference type="InterPro" id="IPR002347">
    <property type="entry name" value="SDR_fam"/>
</dbReference>
<evidence type="ECO:0000256" key="2">
    <source>
        <dbReference type="ARBA" id="ARBA00022857"/>
    </source>
</evidence>
<dbReference type="InterPro" id="IPR036291">
    <property type="entry name" value="NAD(P)-bd_dom_sf"/>
</dbReference>
<dbReference type="Pfam" id="PF00106">
    <property type="entry name" value="adh_short"/>
    <property type="match status" value="1"/>
</dbReference>
<dbReference type="Gene3D" id="3.40.50.720">
    <property type="entry name" value="NAD(P)-binding Rossmann-like Domain"/>
    <property type="match status" value="1"/>
</dbReference>
<dbReference type="PRINTS" id="PR00081">
    <property type="entry name" value="GDHRDH"/>
</dbReference>
<gene>
    <name evidence="6" type="ORF">PHLGIDRAFT_25966</name>
</gene>
<keyword evidence="2" id="KW-0521">NADP</keyword>
<proteinExistence type="inferred from homology"/>
<accession>A0A0C3PE63</accession>
<sequence length="312" mass="33979">MTNRVWVITGTSSGLGLALALYVLKQGDRVIASVRALSKFPQALADAGAKPLILDLDAPDLLVQRAAEDAIQIYGHVDVLVNNAGTNLTGYGPVEETSMREIRQQFQSNLFGTLAFTQPFVTHFRMRRTGHIFNVSSVAAGLFPPAWGGYSASKAALDAFSDTLAKEIAPFGIRVFILMPGYFPTDIFRKHPSYAEEGQAPAKPPTVVYTDRATQGYDSMNWLPRQSEATGLVGDPEKFAERVYEIVAGIGLPARVIGQYAQAGWIRVICGSDCERLVVAKTEDTLENLKAYGPIARSTDLAHKKPIHLARI</sequence>
<dbReference type="STRING" id="745531.A0A0C3PE63"/>
<dbReference type="PROSITE" id="PS00061">
    <property type="entry name" value="ADH_SHORT"/>
    <property type="match status" value="1"/>
</dbReference>
<dbReference type="AlphaFoldDB" id="A0A0C3PE63"/>
<dbReference type="PANTHER" id="PTHR43976">
    <property type="entry name" value="SHORT CHAIN DEHYDROGENASE"/>
    <property type="match status" value="1"/>
</dbReference>
<evidence type="ECO:0000313" key="6">
    <source>
        <dbReference type="EMBL" id="KIP03703.1"/>
    </source>
</evidence>
<keyword evidence="5" id="KW-0472">Membrane</keyword>
<evidence type="ECO:0000256" key="3">
    <source>
        <dbReference type="ARBA" id="ARBA00023002"/>
    </source>
</evidence>
<evidence type="ECO:0000256" key="4">
    <source>
        <dbReference type="RuleBase" id="RU000363"/>
    </source>
</evidence>
<keyword evidence="5" id="KW-1133">Transmembrane helix</keyword>
<evidence type="ECO:0000256" key="5">
    <source>
        <dbReference type="SAM" id="Phobius"/>
    </source>
</evidence>
<dbReference type="OrthoDB" id="1274115at2759"/>
<name>A0A0C3PE63_PHLG1</name>
<keyword evidence="5" id="KW-0812">Transmembrane</keyword>
<dbReference type="PANTHER" id="PTHR43976:SF16">
    <property type="entry name" value="SHORT-CHAIN DEHYDROGENASE_REDUCTASE FAMILY PROTEIN"/>
    <property type="match status" value="1"/>
</dbReference>
<dbReference type="InterPro" id="IPR051911">
    <property type="entry name" value="SDR_oxidoreductase"/>
</dbReference>
<dbReference type="Proteomes" id="UP000053257">
    <property type="component" value="Unassembled WGS sequence"/>
</dbReference>
<dbReference type="InterPro" id="IPR020904">
    <property type="entry name" value="Sc_DH/Rdtase_CS"/>
</dbReference>
<evidence type="ECO:0000313" key="7">
    <source>
        <dbReference type="Proteomes" id="UP000053257"/>
    </source>
</evidence>
<dbReference type="EMBL" id="KN840603">
    <property type="protein sequence ID" value="KIP03703.1"/>
    <property type="molecule type" value="Genomic_DNA"/>
</dbReference>
<dbReference type="PRINTS" id="PR00080">
    <property type="entry name" value="SDRFAMILY"/>
</dbReference>
<protein>
    <submittedName>
        <fullName evidence="6">Uncharacterized protein</fullName>
    </submittedName>
</protein>
<evidence type="ECO:0000256" key="1">
    <source>
        <dbReference type="ARBA" id="ARBA00006484"/>
    </source>
</evidence>
<reference evidence="6 7" key="1">
    <citation type="journal article" date="2014" name="PLoS Genet.">
        <title>Analysis of the Phlebiopsis gigantea genome, transcriptome and secretome provides insight into its pioneer colonization strategies of wood.</title>
        <authorList>
            <person name="Hori C."/>
            <person name="Ishida T."/>
            <person name="Igarashi K."/>
            <person name="Samejima M."/>
            <person name="Suzuki H."/>
            <person name="Master E."/>
            <person name="Ferreira P."/>
            <person name="Ruiz-Duenas F.J."/>
            <person name="Held B."/>
            <person name="Canessa P."/>
            <person name="Larrondo L.F."/>
            <person name="Schmoll M."/>
            <person name="Druzhinina I.S."/>
            <person name="Kubicek C.P."/>
            <person name="Gaskell J.A."/>
            <person name="Kersten P."/>
            <person name="St John F."/>
            <person name="Glasner J."/>
            <person name="Sabat G."/>
            <person name="Splinter BonDurant S."/>
            <person name="Syed K."/>
            <person name="Yadav J."/>
            <person name="Mgbeahuruike A.C."/>
            <person name="Kovalchuk A."/>
            <person name="Asiegbu F.O."/>
            <person name="Lackner G."/>
            <person name="Hoffmeister D."/>
            <person name="Rencoret J."/>
            <person name="Gutierrez A."/>
            <person name="Sun H."/>
            <person name="Lindquist E."/>
            <person name="Barry K."/>
            <person name="Riley R."/>
            <person name="Grigoriev I.V."/>
            <person name="Henrissat B."/>
            <person name="Kues U."/>
            <person name="Berka R.M."/>
            <person name="Martinez A.T."/>
            <person name="Covert S.F."/>
            <person name="Blanchette R.A."/>
            <person name="Cullen D."/>
        </authorList>
    </citation>
    <scope>NUCLEOTIDE SEQUENCE [LARGE SCALE GENOMIC DNA]</scope>
    <source>
        <strain evidence="6 7">11061_1 CR5-6</strain>
    </source>
</reference>
<keyword evidence="7" id="KW-1185">Reference proteome</keyword>
<comment type="similarity">
    <text evidence="1 4">Belongs to the short-chain dehydrogenases/reductases (SDR) family.</text>
</comment>